<name>A0A1Y1V7N0_9FUNG</name>
<dbReference type="PANTHER" id="PTHR11604:SF2">
    <property type="entry name" value="PROFILIN-4"/>
    <property type="match status" value="1"/>
</dbReference>
<accession>A0A1Y1V7N0</accession>
<sequence length="137" mass="15457">MAFNLLNNIINESLIATNQISNACIVSTTELKMKAKTPNIYIKPDEIIKIKNAFDDPKTVREEGSVIELMDIQYSAVRADSRSLYAKSESKGGLLAVKTKLYYIIAIYDKQQQPGIAVEAIERLGKYIYINNIFIHI</sequence>
<dbReference type="Pfam" id="PF00235">
    <property type="entry name" value="Profilin"/>
    <property type="match status" value="1"/>
</dbReference>
<dbReference type="Proteomes" id="UP000193719">
    <property type="component" value="Unassembled WGS sequence"/>
</dbReference>
<dbReference type="InterPro" id="IPR048278">
    <property type="entry name" value="PFN"/>
</dbReference>
<dbReference type="EMBL" id="MCFH01000024">
    <property type="protein sequence ID" value="ORX49239.1"/>
    <property type="molecule type" value="Genomic_DNA"/>
</dbReference>
<organism evidence="3 4">
    <name type="scientific">Piromyces finnis</name>
    <dbReference type="NCBI Taxonomy" id="1754191"/>
    <lineage>
        <taxon>Eukaryota</taxon>
        <taxon>Fungi</taxon>
        <taxon>Fungi incertae sedis</taxon>
        <taxon>Chytridiomycota</taxon>
        <taxon>Chytridiomycota incertae sedis</taxon>
        <taxon>Neocallimastigomycetes</taxon>
        <taxon>Neocallimastigales</taxon>
        <taxon>Neocallimastigaceae</taxon>
        <taxon>Piromyces</taxon>
    </lineage>
</organism>
<evidence type="ECO:0000256" key="2">
    <source>
        <dbReference type="RuleBase" id="RU003909"/>
    </source>
</evidence>
<dbReference type="InterPro" id="IPR005455">
    <property type="entry name" value="PFN_euk"/>
</dbReference>
<protein>
    <recommendedName>
        <fullName evidence="2">Profilin</fullName>
    </recommendedName>
</protein>
<evidence type="ECO:0000256" key="1">
    <source>
        <dbReference type="ARBA" id="ARBA00010058"/>
    </source>
</evidence>
<comment type="similarity">
    <text evidence="1 2">Belongs to the profilin family.</text>
</comment>
<dbReference type="PRINTS" id="PR00392">
    <property type="entry name" value="PROFILIN"/>
</dbReference>
<dbReference type="InterPro" id="IPR036140">
    <property type="entry name" value="PFN_sf"/>
</dbReference>
<comment type="caution">
    <text evidence="3">The sequence shown here is derived from an EMBL/GenBank/DDBJ whole genome shotgun (WGS) entry which is preliminary data.</text>
</comment>
<gene>
    <name evidence="3" type="ORF">BCR36DRAFT_291933</name>
</gene>
<dbReference type="AlphaFoldDB" id="A0A1Y1V7N0"/>
<dbReference type="GO" id="GO:0005938">
    <property type="term" value="C:cell cortex"/>
    <property type="evidence" value="ECO:0007669"/>
    <property type="project" value="TreeGrafter"/>
</dbReference>
<evidence type="ECO:0000313" key="3">
    <source>
        <dbReference type="EMBL" id="ORX49239.1"/>
    </source>
</evidence>
<proteinExistence type="inferred from homology"/>
<dbReference type="Gene3D" id="3.30.450.30">
    <property type="entry name" value="Dynein light chain 2a, cytoplasmic"/>
    <property type="match status" value="1"/>
</dbReference>
<dbReference type="OrthoDB" id="421374at2759"/>
<dbReference type="PANTHER" id="PTHR11604">
    <property type="entry name" value="PROFILIN"/>
    <property type="match status" value="1"/>
</dbReference>
<reference evidence="3 4" key="2">
    <citation type="submission" date="2016-08" db="EMBL/GenBank/DDBJ databases">
        <title>Pervasive Adenine N6-methylation of Active Genes in Fungi.</title>
        <authorList>
            <consortium name="DOE Joint Genome Institute"/>
            <person name="Mondo S.J."/>
            <person name="Dannebaum R.O."/>
            <person name="Kuo R.C."/>
            <person name="Labutti K."/>
            <person name="Haridas S."/>
            <person name="Kuo A."/>
            <person name="Salamov A."/>
            <person name="Ahrendt S.R."/>
            <person name="Lipzen A."/>
            <person name="Sullivan W."/>
            <person name="Andreopoulos W.B."/>
            <person name="Clum A."/>
            <person name="Lindquist E."/>
            <person name="Daum C."/>
            <person name="Ramamoorthy G.K."/>
            <person name="Gryganskyi A."/>
            <person name="Culley D."/>
            <person name="Magnuson J.K."/>
            <person name="James T.Y."/>
            <person name="O'Malley M.A."/>
            <person name="Stajich J.E."/>
            <person name="Spatafora J.W."/>
            <person name="Visel A."/>
            <person name="Grigoriev I.V."/>
        </authorList>
    </citation>
    <scope>NUCLEOTIDE SEQUENCE [LARGE SCALE GENOMIC DNA]</scope>
    <source>
        <strain evidence="4">finn</strain>
    </source>
</reference>
<reference evidence="3 4" key="1">
    <citation type="submission" date="2016-08" db="EMBL/GenBank/DDBJ databases">
        <title>Genomes of anaerobic fungi encode conserved fungal cellulosomes for biomass hydrolysis.</title>
        <authorList>
            <consortium name="DOE Joint Genome Institute"/>
            <person name="Haitjema C.H."/>
            <person name="Gilmore S.P."/>
            <person name="Henske J.K."/>
            <person name="Solomon K.V."/>
            <person name="De Groot R."/>
            <person name="Kuo A."/>
            <person name="Mondo S.J."/>
            <person name="Salamov A.A."/>
            <person name="Labutti K."/>
            <person name="Zhao Z."/>
            <person name="Chiniquy J."/>
            <person name="Barry K."/>
            <person name="Brewer H.M."/>
            <person name="Purvine S.O."/>
            <person name="Wright A.T."/>
            <person name="Boxma B."/>
            <person name="Van Alen T."/>
            <person name="Hackstein J.H."/>
            <person name="Baker S.E."/>
            <person name="Grigoriev I.V."/>
            <person name="O'Malley M.A."/>
        </authorList>
    </citation>
    <scope>NUCLEOTIDE SEQUENCE [LARGE SCALE GENOMIC DNA]</scope>
    <source>
        <strain evidence="4">finn</strain>
    </source>
</reference>
<dbReference type="SUPFAM" id="SSF55770">
    <property type="entry name" value="Profilin (actin-binding protein)"/>
    <property type="match status" value="1"/>
</dbReference>
<evidence type="ECO:0000313" key="4">
    <source>
        <dbReference type="Proteomes" id="UP000193719"/>
    </source>
</evidence>
<dbReference type="GO" id="GO:0003785">
    <property type="term" value="F:actin monomer binding"/>
    <property type="evidence" value="ECO:0007669"/>
    <property type="project" value="TreeGrafter"/>
</dbReference>
<dbReference type="STRING" id="1754191.A0A1Y1V7N0"/>
<keyword evidence="2" id="KW-0009">Actin-binding</keyword>
<dbReference type="SMART" id="SM00392">
    <property type="entry name" value="PROF"/>
    <property type="match status" value="1"/>
</dbReference>
<dbReference type="CDD" id="cd00148">
    <property type="entry name" value="PROF"/>
    <property type="match status" value="1"/>
</dbReference>
<keyword evidence="4" id="KW-1185">Reference proteome</keyword>